<name>A0A544A520_VIBCL</name>
<reference evidence="1 2" key="1">
    <citation type="submission" date="2019-07" db="EMBL/GenBank/DDBJ databases">
        <title>Phenotypic and genotypic antimicrobial resistance traits of Vibrio cholerae non-O1/non-O139 isolated from a large Austrian lake frequently associated with cases of infection.</title>
        <authorList>
            <person name="Lepuschitz S."/>
            <person name="Baron S."/>
            <person name="Larvor E."/>
            <person name="Granier S."/>
            <person name="Pretzer C."/>
            <person name="Mach R.L."/>
            <person name="Farnleitner A.H."/>
            <person name="Ruppitsch W."/>
            <person name="Pleininger S."/>
            <person name="Indra A."/>
            <person name="Kirschner A.K.T."/>
        </authorList>
    </citation>
    <scope>NUCLEOTIDE SEQUENCE [LARGE SCALE GENOMIC DNA]</scope>
    <source>
        <strain evidence="1 2">A12JL36W90</strain>
    </source>
</reference>
<protein>
    <submittedName>
        <fullName evidence="1">Uncharacterized protein</fullName>
    </submittedName>
</protein>
<gene>
    <name evidence="1" type="ORF">FLM02_01890</name>
</gene>
<dbReference type="EMBL" id="VIOS01000006">
    <property type="protein sequence ID" value="TQP17748.1"/>
    <property type="molecule type" value="Genomic_DNA"/>
</dbReference>
<evidence type="ECO:0000313" key="2">
    <source>
        <dbReference type="Proteomes" id="UP000319979"/>
    </source>
</evidence>
<organism evidence="1 2">
    <name type="scientific">Vibrio cholerae</name>
    <dbReference type="NCBI Taxonomy" id="666"/>
    <lineage>
        <taxon>Bacteria</taxon>
        <taxon>Pseudomonadati</taxon>
        <taxon>Pseudomonadota</taxon>
        <taxon>Gammaproteobacteria</taxon>
        <taxon>Vibrionales</taxon>
        <taxon>Vibrionaceae</taxon>
        <taxon>Vibrio</taxon>
    </lineage>
</organism>
<dbReference type="AlphaFoldDB" id="A0A544A520"/>
<accession>A0A544A520</accession>
<dbReference type="Proteomes" id="UP000319979">
    <property type="component" value="Unassembled WGS sequence"/>
</dbReference>
<sequence>MDECCETPYLSTHCWDNIKLQWITSWASVIKRKSDTRRCRLANEVKANFLIRFTKKLKITLEAM</sequence>
<proteinExistence type="predicted"/>
<comment type="caution">
    <text evidence="1">The sequence shown here is derived from an EMBL/GenBank/DDBJ whole genome shotgun (WGS) entry which is preliminary data.</text>
</comment>
<evidence type="ECO:0000313" key="1">
    <source>
        <dbReference type="EMBL" id="TQP17748.1"/>
    </source>
</evidence>